<dbReference type="InterPro" id="IPR046348">
    <property type="entry name" value="SIS_dom_sf"/>
</dbReference>
<protein>
    <submittedName>
        <fullName evidence="3">Sugar isomerase domain-containing protein</fullName>
    </submittedName>
</protein>
<dbReference type="InterPro" id="IPR001347">
    <property type="entry name" value="SIS_dom"/>
</dbReference>
<gene>
    <name evidence="3" type="ORF">ENQ20_19125</name>
</gene>
<comment type="caution">
    <text evidence="3">The sequence shown here is derived from an EMBL/GenBank/DDBJ whole genome shotgun (WGS) entry which is preliminary data.</text>
</comment>
<evidence type="ECO:0000256" key="1">
    <source>
        <dbReference type="SAM" id="MobiDB-lite"/>
    </source>
</evidence>
<dbReference type="GO" id="GO:0016853">
    <property type="term" value="F:isomerase activity"/>
    <property type="evidence" value="ECO:0007669"/>
    <property type="project" value="UniProtKB-KW"/>
</dbReference>
<feature type="domain" description="SIS" evidence="2">
    <location>
        <begin position="56"/>
        <end position="244"/>
    </location>
</feature>
<dbReference type="PROSITE" id="PS51464">
    <property type="entry name" value="SIS"/>
    <property type="match status" value="1"/>
</dbReference>
<evidence type="ECO:0000259" key="2">
    <source>
        <dbReference type="PROSITE" id="PS51464"/>
    </source>
</evidence>
<proteinExistence type="predicted"/>
<dbReference type="GO" id="GO:0097367">
    <property type="term" value="F:carbohydrate derivative binding"/>
    <property type="evidence" value="ECO:0007669"/>
    <property type="project" value="InterPro"/>
</dbReference>
<dbReference type="CDD" id="cd05013">
    <property type="entry name" value="SIS_RpiR"/>
    <property type="match status" value="1"/>
</dbReference>
<dbReference type="SUPFAM" id="SSF53697">
    <property type="entry name" value="SIS domain"/>
    <property type="match status" value="1"/>
</dbReference>
<evidence type="ECO:0000313" key="3">
    <source>
        <dbReference type="EMBL" id="HDX33573.1"/>
    </source>
</evidence>
<feature type="compositionally biased region" description="Basic and acidic residues" evidence="1">
    <location>
        <begin position="1"/>
        <end position="13"/>
    </location>
</feature>
<feature type="region of interest" description="Disordered" evidence="1">
    <location>
        <begin position="1"/>
        <end position="25"/>
    </location>
</feature>
<dbReference type="AlphaFoldDB" id="A0A7C1FNY4"/>
<reference evidence="3" key="1">
    <citation type="journal article" date="2020" name="mSystems">
        <title>Genome- and Community-Level Interaction Insights into Carbon Utilization and Element Cycling Functions of Hydrothermarchaeota in Hydrothermal Sediment.</title>
        <authorList>
            <person name="Zhou Z."/>
            <person name="Liu Y."/>
            <person name="Xu W."/>
            <person name="Pan J."/>
            <person name="Luo Z.H."/>
            <person name="Li M."/>
        </authorList>
    </citation>
    <scope>NUCLEOTIDE SEQUENCE [LARGE SCALE GENOMIC DNA]</scope>
    <source>
        <strain evidence="3">SpSt-289</strain>
    </source>
</reference>
<organism evidence="3">
    <name type="scientific">Caldilinea aerophila</name>
    <dbReference type="NCBI Taxonomy" id="133453"/>
    <lineage>
        <taxon>Bacteria</taxon>
        <taxon>Bacillati</taxon>
        <taxon>Chloroflexota</taxon>
        <taxon>Caldilineae</taxon>
        <taxon>Caldilineales</taxon>
        <taxon>Caldilineaceae</taxon>
        <taxon>Caldilinea</taxon>
    </lineage>
</organism>
<dbReference type="GO" id="GO:1901135">
    <property type="term" value="P:carbohydrate derivative metabolic process"/>
    <property type="evidence" value="ECO:0007669"/>
    <property type="project" value="InterPro"/>
</dbReference>
<dbReference type="Gene3D" id="3.40.50.10490">
    <property type="entry name" value="Glucose-6-phosphate isomerase like protein, domain 1"/>
    <property type="match status" value="1"/>
</dbReference>
<dbReference type="Pfam" id="PF13580">
    <property type="entry name" value="SIS_2"/>
    <property type="match status" value="1"/>
</dbReference>
<keyword evidence="3" id="KW-0413">Isomerase</keyword>
<name>A0A7C1FNY4_9CHLR</name>
<dbReference type="NCBIfam" id="NF002805">
    <property type="entry name" value="PRK02947.1"/>
    <property type="match status" value="1"/>
</dbReference>
<sequence>MGESTKDFDRCGSEPHVPGSQPHSTPALRYLEAAQNILTQIRETQMPAIEAAARICADSIAAGGLVHLFGTGHSRIPVEELFPRHGSFPGFHPIVELSLTNHTQVVGANGQRQAMFLERLEGFGEVILRNFVFHANDSMIIFSNGGVNGVVIDVALGAKRRGLPVIAVVSVAHSLASPVRHSSGKRLLEIADITIDNCSPVGDAMVAIEGLETPVGPGSSIGYVAVVNMLKCLVAEELVRRGKPPLVLTSAALIGAEASAELFERTYDDYRARVAQVYGCPPGGAR</sequence>
<accession>A0A7C1FNY4</accession>
<dbReference type="EMBL" id="DSMG01000196">
    <property type="protein sequence ID" value="HDX33573.1"/>
    <property type="molecule type" value="Genomic_DNA"/>
</dbReference>
<dbReference type="InterPro" id="IPR035472">
    <property type="entry name" value="RpiR-like_SIS"/>
</dbReference>